<evidence type="ECO:0000313" key="2">
    <source>
        <dbReference type="EMBL" id="CAD6195376.1"/>
    </source>
</evidence>
<evidence type="ECO:0000256" key="1">
    <source>
        <dbReference type="SAM" id="Phobius"/>
    </source>
</evidence>
<sequence length="84" mass="9827">MLQILLAMPFSISVFTYFHVFWPCCQGMYIFARIMGLFYETFLHLMSTSKYTTSDVFFFFLTVSLAAKILLDTVQIQITIEWAS</sequence>
<dbReference type="Proteomes" id="UP000835052">
    <property type="component" value="Unassembled WGS sequence"/>
</dbReference>
<name>A0A8S1HFA7_9PELO</name>
<feature type="transmembrane region" description="Helical" evidence="1">
    <location>
        <begin position="20"/>
        <end position="39"/>
    </location>
</feature>
<proteinExistence type="predicted"/>
<reference evidence="2" key="1">
    <citation type="submission" date="2020-10" db="EMBL/GenBank/DDBJ databases">
        <authorList>
            <person name="Kikuchi T."/>
        </authorList>
    </citation>
    <scope>NUCLEOTIDE SEQUENCE</scope>
    <source>
        <strain evidence="2">NKZ352</strain>
    </source>
</reference>
<feature type="transmembrane region" description="Helical" evidence="1">
    <location>
        <begin position="51"/>
        <end position="71"/>
    </location>
</feature>
<keyword evidence="1" id="KW-0812">Transmembrane</keyword>
<dbReference type="AlphaFoldDB" id="A0A8S1HFA7"/>
<accession>A0A8S1HFA7</accession>
<dbReference type="EMBL" id="CAJGYM010000054">
    <property type="protein sequence ID" value="CAD6195376.1"/>
    <property type="molecule type" value="Genomic_DNA"/>
</dbReference>
<keyword evidence="3" id="KW-1185">Reference proteome</keyword>
<protein>
    <submittedName>
        <fullName evidence="2">Uncharacterized protein</fullName>
    </submittedName>
</protein>
<comment type="caution">
    <text evidence="2">The sequence shown here is derived from an EMBL/GenBank/DDBJ whole genome shotgun (WGS) entry which is preliminary data.</text>
</comment>
<organism evidence="2 3">
    <name type="scientific">Caenorhabditis auriculariae</name>
    <dbReference type="NCBI Taxonomy" id="2777116"/>
    <lineage>
        <taxon>Eukaryota</taxon>
        <taxon>Metazoa</taxon>
        <taxon>Ecdysozoa</taxon>
        <taxon>Nematoda</taxon>
        <taxon>Chromadorea</taxon>
        <taxon>Rhabditida</taxon>
        <taxon>Rhabditina</taxon>
        <taxon>Rhabditomorpha</taxon>
        <taxon>Rhabditoidea</taxon>
        <taxon>Rhabditidae</taxon>
        <taxon>Peloderinae</taxon>
        <taxon>Caenorhabditis</taxon>
    </lineage>
</organism>
<keyword evidence="1" id="KW-0472">Membrane</keyword>
<evidence type="ECO:0000313" key="3">
    <source>
        <dbReference type="Proteomes" id="UP000835052"/>
    </source>
</evidence>
<gene>
    <name evidence="2" type="ORF">CAUJ_LOCUS11295</name>
</gene>
<keyword evidence="1" id="KW-1133">Transmembrane helix</keyword>